<sequence length="77" mass="9305">MREQISTGSIQRERDHLRQYEYLVLTVNKGESVKEARRALAEHAEYGKWDLIRTRFYMGGSRKYWMRRKVLRVEATV</sequence>
<gene>
    <name evidence="1" type="ORF">SAMN04489742_4150</name>
</gene>
<dbReference type="InterPro" id="IPR043758">
    <property type="entry name" value="DUF5703"/>
</dbReference>
<keyword evidence="2" id="KW-1185">Reference proteome</keyword>
<dbReference type="AlphaFoldDB" id="A0A1H1GKQ3"/>
<name>A0A1H1GKQ3_9MICC</name>
<dbReference type="OrthoDB" id="3481802at2"/>
<protein>
    <submittedName>
        <fullName evidence="1">Uncharacterized protein</fullName>
    </submittedName>
</protein>
<proteinExistence type="predicted"/>
<dbReference type="Proteomes" id="UP000181917">
    <property type="component" value="Unassembled WGS sequence"/>
</dbReference>
<organism evidence="1 2">
    <name type="scientific">Crystallibacter crystallopoietes</name>
    <dbReference type="NCBI Taxonomy" id="37928"/>
    <lineage>
        <taxon>Bacteria</taxon>
        <taxon>Bacillati</taxon>
        <taxon>Actinomycetota</taxon>
        <taxon>Actinomycetes</taxon>
        <taxon>Micrococcales</taxon>
        <taxon>Micrococcaceae</taxon>
        <taxon>Crystallibacter</taxon>
    </lineage>
</organism>
<dbReference type="Pfam" id="PF18963">
    <property type="entry name" value="DUF5703"/>
    <property type="match status" value="1"/>
</dbReference>
<dbReference type="KEGG" id="acry:AC20117_18635"/>
<accession>A0A1H1GKQ3</accession>
<dbReference type="STRING" id="37928.SAMN04489742_4150"/>
<reference evidence="1 2" key="1">
    <citation type="submission" date="2016-10" db="EMBL/GenBank/DDBJ databases">
        <authorList>
            <person name="de Groot N.N."/>
        </authorList>
    </citation>
    <scope>NUCLEOTIDE SEQUENCE [LARGE SCALE GENOMIC DNA]</scope>
    <source>
        <strain evidence="1 2">DSM 20117</strain>
    </source>
</reference>
<dbReference type="EMBL" id="FNKH01000002">
    <property type="protein sequence ID" value="SDR13802.1"/>
    <property type="molecule type" value="Genomic_DNA"/>
</dbReference>
<evidence type="ECO:0000313" key="2">
    <source>
        <dbReference type="Proteomes" id="UP000181917"/>
    </source>
</evidence>
<evidence type="ECO:0000313" key="1">
    <source>
        <dbReference type="EMBL" id="SDR13802.1"/>
    </source>
</evidence>
<dbReference type="RefSeq" id="WP_074702386.1">
    <property type="nucleotide sequence ID" value="NZ_CP018863.1"/>
</dbReference>